<proteinExistence type="inferred from homology"/>
<reference evidence="21" key="1">
    <citation type="journal article" date="2013" name="Nat. Genet.">
        <title>The Capsella rubella genome and the genomic consequences of rapid mating system evolution.</title>
        <authorList>
            <person name="Slotte T."/>
            <person name="Hazzouri K.M."/>
            <person name="Agren J.A."/>
            <person name="Koenig D."/>
            <person name="Maumus F."/>
            <person name="Guo Y.L."/>
            <person name="Steige K."/>
            <person name="Platts A.E."/>
            <person name="Escobar J.S."/>
            <person name="Newman L.K."/>
            <person name="Wang W."/>
            <person name="Mandakova T."/>
            <person name="Vello E."/>
            <person name="Smith L.M."/>
            <person name="Henz S.R."/>
            <person name="Steffen J."/>
            <person name="Takuno S."/>
            <person name="Brandvain Y."/>
            <person name="Coop G."/>
            <person name="Andolfatto P."/>
            <person name="Hu T.T."/>
            <person name="Blanchette M."/>
            <person name="Clark R.M."/>
            <person name="Quesneville H."/>
            <person name="Nordborg M."/>
            <person name="Gaut B.S."/>
            <person name="Lysak M.A."/>
            <person name="Jenkins J."/>
            <person name="Grimwood J."/>
            <person name="Chapman J."/>
            <person name="Prochnik S."/>
            <person name="Shu S."/>
            <person name="Rokhsar D."/>
            <person name="Schmutz J."/>
            <person name="Weigel D."/>
            <person name="Wright S.I."/>
        </authorList>
    </citation>
    <scope>NUCLEOTIDE SEQUENCE [LARGE SCALE GENOMIC DNA]</scope>
    <source>
        <strain evidence="21">cv. Monte Gargano</strain>
    </source>
</reference>
<evidence type="ECO:0000256" key="17">
    <source>
        <dbReference type="SAM" id="MobiDB-lite"/>
    </source>
</evidence>
<keyword evidence="12" id="KW-0406">Ion transport</keyword>
<evidence type="ECO:0000256" key="8">
    <source>
        <dbReference type="ARBA" id="ARBA00022741"/>
    </source>
</evidence>
<dbReference type="GO" id="GO:0030553">
    <property type="term" value="F:cGMP binding"/>
    <property type="evidence" value="ECO:0007669"/>
    <property type="project" value="UniProtKB-KW"/>
</dbReference>
<keyword evidence="4" id="KW-1003">Cell membrane</keyword>
<evidence type="ECO:0000256" key="5">
    <source>
        <dbReference type="ARBA" id="ARBA00022535"/>
    </source>
</evidence>
<keyword evidence="3" id="KW-0813">Transport</keyword>
<dbReference type="GO" id="GO:0005516">
    <property type="term" value="F:calmodulin binding"/>
    <property type="evidence" value="ECO:0007669"/>
    <property type="project" value="UniProtKB-KW"/>
</dbReference>
<evidence type="ECO:0000256" key="9">
    <source>
        <dbReference type="ARBA" id="ARBA00022860"/>
    </source>
</evidence>
<keyword evidence="13 18" id="KW-0472">Membrane</keyword>
<feature type="transmembrane region" description="Helical" evidence="18">
    <location>
        <begin position="185"/>
        <end position="205"/>
    </location>
</feature>
<keyword evidence="15" id="KW-1071">Ligand-gated ion channel</keyword>
<keyword evidence="16" id="KW-0407">Ion channel</keyword>
<keyword evidence="9" id="KW-0112">Calmodulin-binding</keyword>
<reference evidence="20" key="2">
    <citation type="journal article" date="2013" name="Nat. Genet.">
        <title>Genome sequencing of Capsella rubella.</title>
        <authorList>
            <person name="Schmutz J."/>
            <person name="Prochnik S."/>
            <person name="Nordborg M."/>
            <person name="Weigel D."/>
            <person name="Rokhsar D."/>
            <person name="Wright S."/>
        </authorList>
    </citation>
    <scope>NUCLEOTIDE SEQUENCE</scope>
</reference>
<keyword evidence="10 18" id="KW-1133">Transmembrane helix</keyword>
<dbReference type="PROSITE" id="PS50042">
    <property type="entry name" value="CNMP_BINDING_3"/>
    <property type="match status" value="1"/>
</dbReference>
<evidence type="ECO:0000256" key="12">
    <source>
        <dbReference type="ARBA" id="ARBA00023065"/>
    </source>
</evidence>
<dbReference type="Gene3D" id="1.10.287.630">
    <property type="entry name" value="Helix hairpin bin"/>
    <property type="match status" value="1"/>
</dbReference>
<dbReference type="AlphaFoldDB" id="R0IMB5"/>
<dbReference type="Gene3D" id="1.10.287.70">
    <property type="match status" value="1"/>
</dbReference>
<dbReference type="GO" id="GO:0005216">
    <property type="term" value="F:monoatomic ion channel activity"/>
    <property type="evidence" value="ECO:0007669"/>
    <property type="project" value="InterPro"/>
</dbReference>
<dbReference type="Gene3D" id="2.60.120.10">
    <property type="entry name" value="Jelly Rolls"/>
    <property type="match status" value="1"/>
</dbReference>
<keyword evidence="8" id="KW-0547">Nucleotide-binding</keyword>
<keyword evidence="21" id="KW-1185">Reference proteome</keyword>
<evidence type="ECO:0000313" key="20">
    <source>
        <dbReference type="EMBL" id="EOA39780.1"/>
    </source>
</evidence>
<feature type="transmembrane region" description="Helical" evidence="18">
    <location>
        <begin position="136"/>
        <end position="157"/>
    </location>
</feature>
<keyword evidence="5" id="KW-0140">cGMP</keyword>
<evidence type="ECO:0000256" key="11">
    <source>
        <dbReference type="ARBA" id="ARBA00022992"/>
    </source>
</evidence>
<keyword evidence="14" id="KW-0114">cAMP</keyword>
<evidence type="ECO:0000256" key="13">
    <source>
        <dbReference type="ARBA" id="ARBA00023136"/>
    </source>
</evidence>
<evidence type="ECO:0000256" key="1">
    <source>
        <dbReference type="ARBA" id="ARBA00004651"/>
    </source>
</evidence>
<dbReference type="EMBL" id="KB870805">
    <property type="protein sequence ID" value="EOA39780.1"/>
    <property type="molecule type" value="Genomic_DNA"/>
</dbReference>
<dbReference type="EMBL" id="KB870805">
    <property type="protein sequence ID" value="EOA39781.1"/>
    <property type="molecule type" value="Genomic_DNA"/>
</dbReference>
<feature type="transmembrane region" description="Helical" evidence="18">
    <location>
        <begin position="96"/>
        <end position="116"/>
    </location>
</feature>
<dbReference type="InterPro" id="IPR000595">
    <property type="entry name" value="cNMP-bd_dom"/>
</dbReference>
<dbReference type="eggNOG" id="KOG0498">
    <property type="taxonomic scope" value="Eukaryota"/>
</dbReference>
<dbReference type="Proteomes" id="UP000029121">
    <property type="component" value="Unassembled WGS sequence"/>
</dbReference>
<keyword evidence="7 18" id="KW-0812">Transmembrane</keyword>
<feature type="domain" description="Cyclic nucleotide-binding" evidence="19">
    <location>
        <begin position="486"/>
        <end position="616"/>
    </location>
</feature>
<keyword evidence="11" id="KW-0142">cGMP-binding</keyword>
<dbReference type="GO" id="GO:0030552">
    <property type="term" value="F:cAMP binding"/>
    <property type="evidence" value="ECO:0007669"/>
    <property type="project" value="UniProtKB-KW"/>
</dbReference>
<evidence type="ECO:0000259" key="19">
    <source>
        <dbReference type="PROSITE" id="PS50042"/>
    </source>
</evidence>
<keyword evidence="6" id="KW-0116">cAMP-binding</keyword>
<evidence type="ECO:0000256" key="3">
    <source>
        <dbReference type="ARBA" id="ARBA00022448"/>
    </source>
</evidence>
<dbReference type="InterPro" id="IPR018490">
    <property type="entry name" value="cNMP-bd_dom_sf"/>
</dbReference>
<dbReference type="InterPro" id="IPR014710">
    <property type="entry name" value="RmlC-like_jellyroll"/>
</dbReference>
<sequence length="724" mass="83322">MAFSHDNRVRFEDEDRSLSSEYGHGRKARPSLDRVLKNVKWGFEKGSEKIKTFKKPLSFRSHNKDPDHKILKETSGTTKKNIINPQDLFLQNWNKIFLFACVLALAIDPLFFYIPIVDGTRHCLTLDSELEIAASLLRSLIDAFYIIHIVFQFRTAYIAPSSRVFGRGELVDDAKAIALKYLSSYFIIDILSILPLPQIVVLAVIPNVNQPGSFLTKDYLKIVIIAQYVPRIIRMYPLYTEVTRTSGIVTETAWAGAAWNLSLYMLASHVFGALWYLISVEREDKCWQEACEKKDGCSLRVLYCDDKGNTRNDFLNGSCPFLDPDEITNSTFNFGIFIDALKSGVVESHDFWTKFFYCFWWGLRNLSALGQNLQTSKFVGEIIFAISICIFGLVLFALLIGNMQKYLESTTVREEEMRVRKRDAEQWMSHRMLPEHLRKRIRRYEQYRWQETRGVEEETLLRNLPKDLRRDIKRHLCLDLLKKVPLFGIMDEQLLDAVCDRLRPVLYTENSYVIREGDPVAEMLFVMRGRLISATTDGGRTGVFNAVYLKASEFCGEDLLPWALDPQSSSHFPISTRTVQALTEVEAFALRAEDLKSVASQFRRLHSKQLQHTLRFYSVQWRTWSVSFIQAAWRRYCRRKLAKSLCDEEERLRDALASQNRERNAATASSSLSLGAAIYASRFASNALHNLRHNISNLPPPYTLPLLPQKPTEPDFTANPTTDS</sequence>
<feature type="region of interest" description="Disordered" evidence="17">
    <location>
        <begin position="702"/>
        <end position="724"/>
    </location>
</feature>
<evidence type="ECO:0000256" key="2">
    <source>
        <dbReference type="ARBA" id="ARBA00010486"/>
    </source>
</evidence>
<dbReference type="Pfam" id="PF00520">
    <property type="entry name" value="Ion_trans"/>
    <property type="match status" value="1"/>
</dbReference>
<dbReference type="KEGG" id="crb:17897591"/>
<dbReference type="FunFam" id="2.60.120.10:FF:000024">
    <property type="entry name" value="Cyclic nucleotide-gated ion channel 1"/>
    <property type="match status" value="1"/>
</dbReference>
<dbReference type="SUPFAM" id="SSF51206">
    <property type="entry name" value="cAMP-binding domain-like"/>
    <property type="match status" value="1"/>
</dbReference>
<evidence type="ECO:0000313" key="21">
    <source>
        <dbReference type="Proteomes" id="UP000029121"/>
    </source>
</evidence>
<organism evidence="20 21">
    <name type="scientific">Capsella rubella</name>
    <dbReference type="NCBI Taxonomy" id="81985"/>
    <lineage>
        <taxon>Eukaryota</taxon>
        <taxon>Viridiplantae</taxon>
        <taxon>Streptophyta</taxon>
        <taxon>Embryophyta</taxon>
        <taxon>Tracheophyta</taxon>
        <taxon>Spermatophyta</taxon>
        <taxon>Magnoliopsida</taxon>
        <taxon>eudicotyledons</taxon>
        <taxon>Gunneridae</taxon>
        <taxon>Pentapetalae</taxon>
        <taxon>rosids</taxon>
        <taxon>malvids</taxon>
        <taxon>Brassicales</taxon>
        <taxon>Brassicaceae</taxon>
        <taxon>Camelineae</taxon>
        <taxon>Capsella</taxon>
    </lineage>
</organism>
<dbReference type="SUPFAM" id="SSF81324">
    <property type="entry name" value="Voltage-gated potassium channels"/>
    <property type="match status" value="1"/>
</dbReference>
<dbReference type="CDD" id="cd00038">
    <property type="entry name" value="CAP_ED"/>
    <property type="match status" value="1"/>
</dbReference>
<comment type="subcellular location">
    <subcellularLocation>
        <location evidence="1">Cell membrane</location>
        <topology evidence="1">Multi-pass membrane protein</topology>
    </subcellularLocation>
</comment>
<evidence type="ECO:0000256" key="16">
    <source>
        <dbReference type="ARBA" id="ARBA00023303"/>
    </source>
</evidence>
<evidence type="ECO:0000256" key="7">
    <source>
        <dbReference type="ARBA" id="ARBA00022692"/>
    </source>
</evidence>
<dbReference type="OrthoDB" id="421226at2759"/>
<dbReference type="SMART" id="SM00100">
    <property type="entry name" value="cNMP"/>
    <property type="match status" value="1"/>
</dbReference>
<evidence type="ECO:0000256" key="6">
    <source>
        <dbReference type="ARBA" id="ARBA00022566"/>
    </source>
</evidence>
<dbReference type="InterPro" id="IPR005821">
    <property type="entry name" value="Ion_trans_dom"/>
</dbReference>
<dbReference type="FunFam" id="1.10.287.630:FF:000003">
    <property type="entry name" value="Cyclic nucleotide-gated ion channel 1"/>
    <property type="match status" value="1"/>
</dbReference>
<evidence type="ECO:0000256" key="15">
    <source>
        <dbReference type="ARBA" id="ARBA00023286"/>
    </source>
</evidence>
<name>R0IMB5_9BRAS</name>
<evidence type="ECO:0000256" key="14">
    <source>
        <dbReference type="ARBA" id="ARBA00023149"/>
    </source>
</evidence>
<accession>R0IMB5</accession>
<feature type="transmembrane region" description="Helical" evidence="18">
    <location>
        <begin position="378"/>
        <end position="400"/>
    </location>
</feature>
<protein>
    <recommendedName>
        <fullName evidence="19">Cyclic nucleotide-binding domain-containing protein</fullName>
    </recommendedName>
</protein>
<evidence type="ECO:0000256" key="4">
    <source>
        <dbReference type="ARBA" id="ARBA00022475"/>
    </source>
</evidence>
<gene>
    <name evidence="20" type="ORF">CARUB_v10008437mg</name>
</gene>
<dbReference type="PANTHER" id="PTHR45651">
    <property type="entry name" value="CYCLIC NUCLEOTIDE-GATED ION CHANNEL 15-RELATED-RELATED"/>
    <property type="match status" value="1"/>
</dbReference>
<evidence type="ECO:0000256" key="10">
    <source>
        <dbReference type="ARBA" id="ARBA00022989"/>
    </source>
</evidence>
<comment type="similarity">
    <text evidence="2">Belongs to the cyclic nucleotide-gated cation channel (TC 1.A.1.5) family.</text>
</comment>
<dbReference type="GO" id="GO:0005886">
    <property type="term" value="C:plasma membrane"/>
    <property type="evidence" value="ECO:0007669"/>
    <property type="project" value="UniProtKB-SubCell"/>
</dbReference>
<evidence type="ECO:0000256" key="18">
    <source>
        <dbReference type="SAM" id="Phobius"/>
    </source>
</evidence>
<dbReference type="PANTHER" id="PTHR45651:SF110">
    <property type="entry name" value="CYCLIC NUCLEOTIDE-GATED ION CHANNEL 10-RELATED"/>
    <property type="match status" value="1"/>
</dbReference>
<feature type="transmembrane region" description="Helical" evidence="18">
    <location>
        <begin position="257"/>
        <end position="278"/>
    </location>
</feature>
<dbReference type="STRING" id="81985.R0IMB5"/>